<dbReference type="Proteomes" id="UP001604277">
    <property type="component" value="Unassembled WGS sequence"/>
</dbReference>
<reference evidence="2" key="1">
    <citation type="submission" date="2024-07" db="EMBL/GenBank/DDBJ databases">
        <title>Two chromosome-level genome assemblies of Korean endemic species Abeliophyllum distichum and Forsythia ovata (Oleaceae).</title>
        <authorList>
            <person name="Jang H."/>
        </authorList>
    </citation>
    <scope>NUCLEOTIDE SEQUENCE [LARGE SCALE GENOMIC DNA]</scope>
</reference>
<evidence type="ECO:0000313" key="1">
    <source>
        <dbReference type="EMBL" id="KAL2509902.1"/>
    </source>
</evidence>
<name>A0ABD1TB11_9LAMI</name>
<protein>
    <submittedName>
        <fullName evidence="1">Uncharacterized protein</fullName>
    </submittedName>
</protein>
<evidence type="ECO:0000313" key="2">
    <source>
        <dbReference type="Proteomes" id="UP001604277"/>
    </source>
</evidence>
<organism evidence="1 2">
    <name type="scientific">Forsythia ovata</name>
    <dbReference type="NCBI Taxonomy" id="205694"/>
    <lineage>
        <taxon>Eukaryota</taxon>
        <taxon>Viridiplantae</taxon>
        <taxon>Streptophyta</taxon>
        <taxon>Embryophyta</taxon>
        <taxon>Tracheophyta</taxon>
        <taxon>Spermatophyta</taxon>
        <taxon>Magnoliopsida</taxon>
        <taxon>eudicotyledons</taxon>
        <taxon>Gunneridae</taxon>
        <taxon>Pentapetalae</taxon>
        <taxon>asterids</taxon>
        <taxon>lamiids</taxon>
        <taxon>Lamiales</taxon>
        <taxon>Oleaceae</taxon>
        <taxon>Forsythieae</taxon>
        <taxon>Forsythia</taxon>
    </lineage>
</organism>
<proteinExistence type="predicted"/>
<accession>A0ABD1TB11</accession>
<dbReference type="AlphaFoldDB" id="A0ABD1TB11"/>
<comment type="caution">
    <text evidence="1">The sequence shown here is derived from an EMBL/GenBank/DDBJ whole genome shotgun (WGS) entry which is preliminary data.</text>
</comment>
<keyword evidence="2" id="KW-1185">Reference proteome</keyword>
<gene>
    <name evidence="1" type="ORF">Fot_33549</name>
</gene>
<dbReference type="EMBL" id="JBFOLJ010000009">
    <property type="protein sequence ID" value="KAL2509902.1"/>
    <property type="molecule type" value="Genomic_DNA"/>
</dbReference>
<sequence>MTFLLSFTSKDTLTQDWWNSITRNYLKFGKKEKAAAGCDFTIESSNGRRRSTNFQDKQVGPLSEILKELNKEVPDFLIRARIVALKLMVFLPNTFLKGKCWLYTQHYHVVYRNW</sequence>